<keyword evidence="4" id="KW-1185">Reference proteome</keyword>
<reference evidence="3 4" key="1">
    <citation type="submission" date="2010-05" db="EMBL/GenBank/DDBJ databases">
        <title>The Genome Sequence of Thecamonas trahens ATCC 50062.</title>
        <authorList>
            <consortium name="The Broad Institute Genome Sequencing Platform"/>
            <person name="Russ C."/>
            <person name="Cuomo C."/>
            <person name="Shea T."/>
            <person name="Young S.K."/>
            <person name="Zeng Q."/>
            <person name="Koehrsen M."/>
            <person name="Haas B."/>
            <person name="Borodovsky M."/>
            <person name="Guigo R."/>
            <person name="Alvarado L."/>
            <person name="Berlin A."/>
            <person name="Bochicchio J."/>
            <person name="Borenstein D."/>
            <person name="Chapman S."/>
            <person name="Chen Z."/>
            <person name="Freedman E."/>
            <person name="Gellesch M."/>
            <person name="Goldberg J."/>
            <person name="Griggs A."/>
            <person name="Gujja S."/>
            <person name="Heilman E."/>
            <person name="Heiman D."/>
            <person name="Hepburn T."/>
            <person name="Howarth C."/>
            <person name="Jen D."/>
            <person name="Larson L."/>
            <person name="Mehta T."/>
            <person name="Park D."/>
            <person name="Pearson M."/>
            <person name="Roberts A."/>
            <person name="Saif S."/>
            <person name="Shenoy N."/>
            <person name="Sisk P."/>
            <person name="Stolte C."/>
            <person name="Sykes S."/>
            <person name="Thomson T."/>
            <person name="Walk T."/>
            <person name="White J."/>
            <person name="Yandava C."/>
            <person name="Burger G."/>
            <person name="Gray M.W."/>
            <person name="Holland P.W.H."/>
            <person name="King N."/>
            <person name="Lang F.B.F."/>
            <person name="Roger A.J."/>
            <person name="Ruiz-Trillo I."/>
            <person name="Lander E."/>
            <person name="Nusbaum C."/>
        </authorList>
    </citation>
    <scope>NUCLEOTIDE SEQUENCE [LARGE SCALE GENOMIC DNA]</scope>
    <source>
        <strain evidence="3 4">ATCC 50062</strain>
    </source>
</reference>
<evidence type="ECO:0000313" key="3">
    <source>
        <dbReference type="EMBL" id="KNC49286.1"/>
    </source>
</evidence>
<feature type="region of interest" description="Disordered" evidence="2">
    <location>
        <begin position="390"/>
        <end position="461"/>
    </location>
</feature>
<accession>A0A0L0DB16</accession>
<sequence length="637" mass="69245">MQDSDPLENLLGSKAWPPLPGPKSELVRPYAGLTIAAGSSEGLALEELTSLHAAVQMSEVAFATRELDELMERMGELEKTLMRYDWTELLKSVAVYGLDPVQASQLDADSADHQPTFITQPSEAGGSGSGAVAVAAPGTPAAEARIRAAALPTNARALYANVQNNIVTVAKYPGFNPDATTPLPLPEDRNAADIMLFVSELFTFVPTMSMGEWKLLFRSRLSIDILQDVFWWFWCSEYNTSKLQSAAKASDMNAMFDRIADNYTRLFMLVPPKFKDDFFKRYPSCLAMALFRSFCEAFPQSVFTAFGPPFKDKLCNMVYLWMSGTKAPYRVWATWPAALLPDSKDFVTIVHETAMQVMEDFEQETRASMEDLPGSTSAPRKTATLHKMFQRHREGAARVSGRGPRPPSPEPGAPPLAPAPPSSDPPRARSSLRARRGLSAAGAGAGRDAAPNSPAAPRAPPRDAYMFVPFNTCGNCPLIAHHLRLYNKHTDAGRDVIVQRIERAPSPPNSRRAKSYLGAAASVLDAVKAARAEYAGARAELRAEVARADAKRDAEVAIINTAQDEVFSIPSRSERQLRIRKHVDELIVEILPELTMAWVEEVEGTDAAFGAHRNRAIVAAVTSAAASTAPASSAGGP</sequence>
<dbReference type="GeneID" id="25564723"/>
<proteinExistence type="inferred from homology"/>
<feature type="compositionally biased region" description="Pro residues" evidence="2">
    <location>
        <begin position="404"/>
        <end position="424"/>
    </location>
</feature>
<dbReference type="Pfam" id="PF14922">
    <property type="entry name" value="FWWh"/>
    <property type="match status" value="1"/>
</dbReference>
<dbReference type="PANTHER" id="PTHR33560">
    <property type="entry name" value="PROTEIN FAM227B"/>
    <property type="match status" value="1"/>
</dbReference>
<dbReference type="EMBL" id="GL349454">
    <property type="protein sequence ID" value="KNC49286.1"/>
    <property type="molecule type" value="Genomic_DNA"/>
</dbReference>
<dbReference type="PANTHER" id="PTHR33560:SF1">
    <property type="entry name" value="PROTEIN FAM227A"/>
    <property type="match status" value="1"/>
</dbReference>
<evidence type="ECO:0000313" key="4">
    <source>
        <dbReference type="Proteomes" id="UP000054408"/>
    </source>
</evidence>
<evidence type="ECO:0000256" key="1">
    <source>
        <dbReference type="ARBA" id="ARBA00008666"/>
    </source>
</evidence>
<dbReference type="InterPro" id="IPR029417">
    <property type="entry name" value="FAM227"/>
</dbReference>
<evidence type="ECO:0000256" key="2">
    <source>
        <dbReference type="SAM" id="MobiDB-lite"/>
    </source>
</evidence>
<protein>
    <submittedName>
        <fullName evidence="3">Uncharacterized protein</fullName>
    </submittedName>
</protein>
<dbReference type="eggNOG" id="ENOG502RXR1">
    <property type="taxonomic scope" value="Eukaryota"/>
</dbReference>
<organism evidence="3 4">
    <name type="scientific">Thecamonas trahens ATCC 50062</name>
    <dbReference type="NCBI Taxonomy" id="461836"/>
    <lineage>
        <taxon>Eukaryota</taxon>
        <taxon>Apusozoa</taxon>
        <taxon>Apusomonadida</taxon>
        <taxon>Apusomonadidae</taxon>
        <taxon>Thecamonas</taxon>
    </lineage>
</organism>
<gene>
    <name evidence="3" type="ORF">AMSG_05281</name>
</gene>
<feature type="compositionally biased region" description="Low complexity" evidence="2">
    <location>
        <begin position="437"/>
        <end position="456"/>
    </location>
</feature>
<comment type="similarity">
    <text evidence="1">Belongs to the FAM227 family.</text>
</comment>
<dbReference type="RefSeq" id="XP_013758000.1">
    <property type="nucleotide sequence ID" value="XM_013902546.1"/>
</dbReference>
<dbReference type="OrthoDB" id="73353at2759"/>
<name>A0A0L0DB16_THETB</name>
<dbReference type="Proteomes" id="UP000054408">
    <property type="component" value="Unassembled WGS sequence"/>
</dbReference>
<dbReference type="AlphaFoldDB" id="A0A0L0DB16"/>